<evidence type="ECO:0000259" key="9">
    <source>
        <dbReference type="Pfam" id="PF12821"/>
    </source>
</evidence>
<evidence type="ECO:0000256" key="2">
    <source>
        <dbReference type="ARBA" id="ARBA00022475"/>
    </source>
</evidence>
<feature type="transmembrane region" description="Helical" evidence="8">
    <location>
        <begin position="114"/>
        <end position="131"/>
    </location>
</feature>
<keyword evidence="2" id="KW-1003">Cell membrane</keyword>
<dbReference type="GO" id="GO:0005886">
    <property type="term" value="C:plasma membrane"/>
    <property type="evidence" value="ECO:0007669"/>
    <property type="project" value="UniProtKB-SubCell"/>
</dbReference>
<evidence type="ECO:0000256" key="1">
    <source>
        <dbReference type="ARBA" id="ARBA00004651"/>
    </source>
</evidence>
<keyword evidence="5 8" id="KW-1133">Transmembrane helix</keyword>
<dbReference type="STRING" id="33960.TY91_02530"/>
<name>A0A0R2BJ52_SECCO</name>
<evidence type="ECO:0000256" key="3">
    <source>
        <dbReference type="ARBA" id="ARBA00022519"/>
    </source>
</evidence>
<comment type="similarity">
    <text evidence="7">Belongs to the ThrE exporter (TC 2.A.79) family.</text>
</comment>
<dbReference type="Proteomes" id="UP000051845">
    <property type="component" value="Unassembled WGS sequence"/>
</dbReference>
<evidence type="ECO:0000256" key="7">
    <source>
        <dbReference type="ARBA" id="ARBA00034125"/>
    </source>
</evidence>
<keyword evidence="6 8" id="KW-0472">Membrane</keyword>
<feature type="transmembrane region" description="Helical" evidence="8">
    <location>
        <begin position="28"/>
        <end position="45"/>
    </location>
</feature>
<evidence type="ECO:0000256" key="8">
    <source>
        <dbReference type="SAM" id="Phobius"/>
    </source>
</evidence>
<protein>
    <recommendedName>
        <fullName evidence="9">Threonine/Serine exporter ThrE domain-containing protein</fullName>
    </recommendedName>
</protein>
<organism evidence="10 11">
    <name type="scientific">Secundilactobacillus collinoides DSM 20515 = JCM 1123</name>
    <dbReference type="NCBI Taxonomy" id="1423733"/>
    <lineage>
        <taxon>Bacteria</taxon>
        <taxon>Bacillati</taxon>
        <taxon>Bacillota</taxon>
        <taxon>Bacilli</taxon>
        <taxon>Lactobacillales</taxon>
        <taxon>Lactobacillaceae</taxon>
        <taxon>Secundilactobacillus</taxon>
    </lineage>
</organism>
<dbReference type="PATRIC" id="fig|1423733.4.peg.1849"/>
<dbReference type="Pfam" id="PF12821">
    <property type="entry name" value="ThrE_2"/>
    <property type="match status" value="1"/>
</dbReference>
<comment type="caution">
    <text evidence="10">The sequence shown here is derived from an EMBL/GenBank/DDBJ whole genome shotgun (WGS) entry which is preliminary data.</text>
</comment>
<comment type="subcellular location">
    <subcellularLocation>
        <location evidence="1">Cell membrane</location>
        <topology evidence="1">Multi-pass membrane protein</topology>
    </subcellularLocation>
</comment>
<keyword evidence="4 8" id="KW-0812">Transmembrane</keyword>
<evidence type="ECO:0000313" key="10">
    <source>
        <dbReference type="EMBL" id="KRM76249.1"/>
    </source>
</evidence>
<dbReference type="AlphaFoldDB" id="A0A0R2BJ52"/>
<evidence type="ECO:0000256" key="4">
    <source>
        <dbReference type="ARBA" id="ARBA00022692"/>
    </source>
</evidence>
<proteinExistence type="inferred from homology"/>
<dbReference type="InterPro" id="IPR050539">
    <property type="entry name" value="ThrE_Dicarb/AminoAcid_Exp"/>
</dbReference>
<reference evidence="10 11" key="1">
    <citation type="journal article" date="2015" name="Genome Announc.">
        <title>Expanding the biotechnology potential of lactobacilli through comparative genomics of 213 strains and associated genera.</title>
        <authorList>
            <person name="Sun Z."/>
            <person name="Harris H.M."/>
            <person name="McCann A."/>
            <person name="Guo C."/>
            <person name="Argimon S."/>
            <person name="Zhang W."/>
            <person name="Yang X."/>
            <person name="Jeffery I.B."/>
            <person name="Cooney J.C."/>
            <person name="Kagawa T.F."/>
            <person name="Liu W."/>
            <person name="Song Y."/>
            <person name="Salvetti E."/>
            <person name="Wrobel A."/>
            <person name="Rasinkangas P."/>
            <person name="Parkhill J."/>
            <person name="Rea M.C."/>
            <person name="O'Sullivan O."/>
            <person name="Ritari J."/>
            <person name="Douillard F.P."/>
            <person name="Paul Ross R."/>
            <person name="Yang R."/>
            <person name="Briner A.E."/>
            <person name="Felis G.E."/>
            <person name="de Vos W.M."/>
            <person name="Barrangou R."/>
            <person name="Klaenhammer T.R."/>
            <person name="Caufield P.W."/>
            <person name="Cui Y."/>
            <person name="Zhang H."/>
            <person name="O'Toole P.W."/>
        </authorList>
    </citation>
    <scope>NUCLEOTIDE SEQUENCE [LARGE SCALE GENOMIC DNA]</scope>
    <source>
        <strain evidence="10 11">DSM 20515</strain>
    </source>
</reference>
<evidence type="ECO:0000256" key="6">
    <source>
        <dbReference type="ARBA" id="ARBA00023136"/>
    </source>
</evidence>
<evidence type="ECO:0000313" key="11">
    <source>
        <dbReference type="Proteomes" id="UP000051845"/>
    </source>
</evidence>
<dbReference type="PANTHER" id="PTHR34390">
    <property type="entry name" value="UPF0442 PROTEIN YJJB-RELATED"/>
    <property type="match status" value="1"/>
</dbReference>
<dbReference type="InterPro" id="IPR024528">
    <property type="entry name" value="ThrE_2"/>
</dbReference>
<dbReference type="GO" id="GO:0015744">
    <property type="term" value="P:succinate transport"/>
    <property type="evidence" value="ECO:0007669"/>
    <property type="project" value="TreeGrafter"/>
</dbReference>
<accession>A0A0R2BJ52</accession>
<dbReference type="EMBL" id="AYYR01000032">
    <property type="protein sequence ID" value="KRM76249.1"/>
    <property type="molecule type" value="Genomic_DNA"/>
</dbReference>
<keyword evidence="3" id="KW-0997">Cell inner membrane</keyword>
<dbReference type="PANTHER" id="PTHR34390:SF1">
    <property type="entry name" value="SUCCINATE TRANSPORTER SUBUNIT YJJB-RELATED"/>
    <property type="match status" value="1"/>
</dbReference>
<feature type="transmembrane region" description="Helical" evidence="8">
    <location>
        <begin position="80"/>
        <end position="102"/>
    </location>
</feature>
<dbReference type="RefSeq" id="WP_054760943.1">
    <property type="nucleotide sequence ID" value="NZ_AYYR01000032.1"/>
</dbReference>
<sequence length="150" mass="15982">MEIFVGFIFSFLSTVGFGVITNVPRRTLLPSGITGALAWVVYLLVQDATSNIILPNLLAALTIGLLANAAAILIKAPVNLLYVPCLVSLVPGAIIFLSMKGFTLGQDATALQNLLKTLTIAMSLAVGFLIAEACFSKLRPVLKHWLARKS</sequence>
<gene>
    <name evidence="10" type="ORF">FC82_GL001759</name>
</gene>
<feature type="transmembrane region" description="Helical" evidence="8">
    <location>
        <begin position="52"/>
        <end position="74"/>
    </location>
</feature>
<feature type="domain" description="Threonine/Serine exporter ThrE" evidence="9">
    <location>
        <begin position="7"/>
        <end position="132"/>
    </location>
</feature>
<evidence type="ECO:0000256" key="5">
    <source>
        <dbReference type="ARBA" id="ARBA00022989"/>
    </source>
</evidence>